<evidence type="ECO:0000313" key="1">
    <source>
        <dbReference type="EMBL" id="KAJ1678421.1"/>
    </source>
</evidence>
<gene>
    <name evidence="1" type="ORF">EV182_004079</name>
</gene>
<comment type="caution">
    <text evidence="1">The sequence shown here is derived from an EMBL/GenBank/DDBJ whole genome shotgun (WGS) entry which is preliminary data.</text>
</comment>
<dbReference type="Proteomes" id="UP001145114">
    <property type="component" value="Unassembled WGS sequence"/>
</dbReference>
<evidence type="ECO:0000313" key="2">
    <source>
        <dbReference type="Proteomes" id="UP001145114"/>
    </source>
</evidence>
<feature type="non-terminal residue" evidence="1">
    <location>
        <position position="1"/>
    </location>
</feature>
<reference evidence="1" key="1">
    <citation type="submission" date="2022-06" db="EMBL/GenBank/DDBJ databases">
        <title>Phylogenomic reconstructions and comparative analyses of Kickxellomycotina fungi.</title>
        <authorList>
            <person name="Reynolds N.K."/>
            <person name="Stajich J.E."/>
            <person name="Barry K."/>
            <person name="Grigoriev I.V."/>
            <person name="Crous P."/>
            <person name="Smith M.E."/>
        </authorList>
    </citation>
    <scope>NUCLEOTIDE SEQUENCE</scope>
    <source>
        <strain evidence="1">RSA 2271</strain>
    </source>
</reference>
<accession>A0ACC1HRX5</accession>
<name>A0ACC1HRX5_9FUNG</name>
<feature type="non-terminal residue" evidence="1">
    <location>
        <position position="302"/>
    </location>
</feature>
<protein>
    <submittedName>
        <fullName evidence="1">Uncharacterized protein</fullName>
    </submittedName>
</protein>
<sequence>SATDDEVHLQQSSAHTNTTSQPRPVAPAAIRQRPVSDQVLLTSPIHASPAPASNQHHSRARASIATPTTGNSFGAGTTNVTNSIIIVDDDYDSSKHRAPYDSQQQQQTIIREPPLARHASSSSSTLSSATLAEEFLLERVQDLVKRIDELDPPSGYTYDEESNELVVLCSQYSKAKLPAEEKANAKASLGIAKQKLQAKLEQSLQESRAAMETERGTDAYDSSQADGPQSDSAAAGGQQMMMLTRKANVDAKRQAELESRAEKLIKNVEETTIQLEENMAKIQILTELLEKVGEYAAETTDN</sequence>
<organism evidence="1 2">
    <name type="scientific">Spiromyces aspiralis</name>
    <dbReference type="NCBI Taxonomy" id="68401"/>
    <lineage>
        <taxon>Eukaryota</taxon>
        <taxon>Fungi</taxon>
        <taxon>Fungi incertae sedis</taxon>
        <taxon>Zoopagomycota</taxon>
        <taxon>Kickxellomycotina</taxon>
        <taxon>Kickxellomycetes</taxon>
        <taxon>Kickxellales</taxon>
        <taxon>Kickxellaceae</taxon>
        <taxon>Spiromyces</taxon>
    </lineage>
</organism>
<keyword evidence="2" id="KW-1185">Reference proteome</keyword>
<dbReference type="EMBL" id="JAMZIH010001181">
    <property type="protein sequence ID" value="KAJ1678421.1"/>
    <property type="molecule type" value="Genomic_DNA"/>
</dbReference>
<proteinExistence type="predicted"/>